<name>A0ABU5UA76_9CYAN</name>
<protein>
    <submittedName>
        <fullName evidence="3">Glycosyltransferase family 4 protein</fullName>
        <ecNumber evidence="3">2.4.-.-</ecNumber>
    </submittedName>
</protein>
<gene>
    <name evidence="3" type="ORF">VB620_02715</name>
</gene>
<feature type="domain" description="Glycosyltransferase subfamily 4-like N-terminal" evidence="2">
    <location>
        <begin position="74"/>
        <end position="186"/>
    </location>
</feature>
<evidence type="ECO:0000313" key="3">
    <source>
        <dbReference type="EMBL" id="MEA5580248.1"/>
    </source>
</evidence>
<dbReference type="SUPFAM" id="SSF53756">
    <property type="entry name" value="UDP-Glycosyltransferase/glycogen phosphorylase"/>
    <property type="match status" value="1"/>
</dbReference>
<keyword evidence="3" id="KW-0808">Transferase</keyword>
<dbReference type="PANTHER" id="PTHR12526">
    <property type="entry name" value="GLYCOSYLTRANSFERASE"/>
    <property type="match status" value="1"/>
</dbReference>
<proteinExistence type="predicted"/>
<dbReference type="PANTHER" id="PTHR12526:SF631">
    <property type="entry name" value="BLL6306 PROTEIN"/>
    <property type="match status" value="1"/>
</dbReference>
<dbReference type="InterPro" id="IPR001296">
    <property type="entry name" value="Glyco_trans_1"/>
</dbReference>
<evidence type="ECO:0000259" key="2">
    <source>
        <dbReference type="Pfam" id="PF13439"/>
    </source>
</evidence>
<sequence length="380" mass="42617">MSIRIKKELKYQLRIQISPILGEMRKMEIIMLGASLQQNGGIATVENLIIKHIPSDIKIQHISTHDEGSIIHRILVFAIAIVQLLGKISSQKIDVIHIHLADGGSLLRKLILVILILPFRKPVIMHAHGAEFHVTYEKLPQWLQKGFSWIFRRCQGFIVLSVSWKSYYIDNLGLNEKKVFILPNPTELPSKIIERKNSSVVRLAFCGRVGERKGAFDLITAFAQIPDTQKKSTQLILAGDGEIEEGLRLAEKLKIGEQVSFLGWINSQQRDEILSQADVFILPSYNEGLPMAILEAMGWGLPIIATPVGGIPELVIDKQNGLLVTPGNIQELSAAMVLLIENEQLRLELGNVARKNVEPYDINNYCDCLVDIYNSLLQVN</sequence>
<dbReference type="EC" id="2.4.-.-" evidence="3"/>
<dbReference type="CDD" id="cd03801">
    <property type="entry name" value="GT4_PimA-like"/>
    <property type="match status" value="1"/>
</dbReference>
<organism evidence="3 4">
    <name type="scientific">Nodularia harveyana UHCC-0300</name>
    <dbReference type="NCBI Taxonomy" id="2974287"/>
    <lineage>
        <taxon>Bacteria</taxon>
        <taxon>Bacillati</taxon>
        <taxon>Cyanobacteriota</taxon>
        <taxon>Cyanophyceae</taxon>
        <taxon>Nostocales</taxon>
        <taxon>Nodulariaceae</taxon>
        <taxon>Nodularia</taxon>
    </lineage>
</organism>
<feature type="domain" description="Glycosyl transferase family 1" evidence="1">
    <location>
        <begin position="199"/>
        <end position="355"/>
    </location>
</feature>
<dbReference type="Pfam" id="PF13439">
    <property type="entry name" value="Glyco_transf_4"/>
    <property type="match status" value="1"/>
</dbReference>
<dbReference type="EMBL" id="JAYGHG010000002">
    <property type="protein sequence ID" value="MEA5580248.1"/>
    <property type="molecule type" value="Genomic_DNA"/>
</dbReference>
<dbReference type="Pfam" id="PF00534">
    <property type="entry name" value="Glycos_transf_1"/>
    <property type="match status" value="1"/>
</dbReference>
<dbReference type="Proteomes" id="UP001302120">
    <property type="component" value="Unassembled WGS sequence"/>
</dbReference>
<evidence type="ECO:0000313" key="4">
    <source>
        <dbReference type="Proteomes" id="UP001302120"/>
    </source>
</evidence>
<comment type="caution">
    <text evidence="3">The sequence shown here is derived from an EMBL/GenBank/DDBJ whole genome shotgun (WGS) entry which is preliminary data.</text>
</comment>
<dbReference type="Gene3D" id="3.40.50.2000">
    <property type="entry name" value="Glycogen Phosphorylase B"/>
    <property type="match status" value="2"/>
</dbReference>
<keyword evidence="3" id="KW-0328">Glycosyltransferase</keyword>
<keyword evidence="4" id="KW-1185">Reference proteome</keyword>
<evidence type="ECO:0000259" key="1">
    <source>
        <dbReference type="Pfam" id="PF00534"/>
    </source>
</evidence>
<dbReference type="GO" id="GO:0016757">
    <property type="term" value="F:glycosyltransferase activity"/>
    <property type="evidence" value="ECO:0007669"/>
    <property type="project" value="UniProtKB-KW"/>
</dbReference>
<dbReference type="InterPro" id="IPR028098">
    <property type="entry name" value="Glyco_trans_4-like_N"/>
</dbReference>
<reference evidence="3 4" key="1">
    <citation type="submission" date="2023-12" db="EMBL/GenBank/DDBJ databases">
        <title>Baltic Sea Cyanobacteria.</title>
        <authorList>
            <person name="Delbaje E."/>
            <person name="Fewer D.P."/>
            <person name="Shishido T.K."/>
        </authorList>
    </citation>
    <scope>NUCLEOTIDE SEQUENCE [LARGE SCALE GENOMIC DNA]</scope>
    <source>
        <strain evidence="3 4">UHCC-0300</strain>
    </source>
</reference>
<accession>A0ABU5UA76</accession>